<keyword evidence="2" id="KW-0812">Transmembrane</keyword>
<keyword evidence="4" id="KW-1185">Reference proteome</keyword>
<name>A0A9P8VBZ8_9PEZI</name>
<proteinExistence type="predicted"/>
<protein>
    <submittedName>
        <fullName evidence="3">Uncharacterized protein</fullName>
    </submittedName>
</protein>
<accession>A0A9P8VBZ8</accession>
<organism evidence="3 4">
    <name type="scientific">Plectosphaerella plurivora</name>
    <dbReference type="NCBI Taxonomy" id="936078"/>
    <lineage>
        <taxon>Eukaryota</taxon>
        <taxon>Fungi</taxon>
        <taxon>Dikarya</taxon>
        <taxon>Ascomycota</taxon>
        <taxon>Pezizomycotina</taxon>
        <taxon>Sordariomycetes</taxon>
        <taxon>Hypocreomycetidae</taxon>
        <taxon>Glomerellales</taxon>
        <taxon>Plectosphaerellaceae</taxon>
        <taxon>Plectosphaerella</taxon>
    </lineage>
</organism>
<sequence length="686" mass="76935">MTTEIYTGQWTDWSRGRVLGATLTLSSRDGAILVAFLAFFVTIVGTRTWIIVSFVAHQIMAKDSPHDGLHYQRQHILRNESAAGATWLFLQQSWYWRKTIPKVWQRTLPWALGAALFVGLFAAASILSGFITDGASEYRLLMSDDCGLQEPRDIEALQVLKAFENQQAATYTRQCYDNDAPSGSCNDLPIRTLEWTNGTRTCPFDPTICLPDVRPFHMKTKELNSHHDFGINEPPENRVGYRRETLCTPLVTAHQNVNVSFMERIPAVRNSTDESVTWVYLYGRRQGSQGRLTTPYTHAYNSENFNGDMAYSVWALRHIPSSASSWVPIDALKPNVPADTTIMFIVPNSIKHIDPNNDPIFGANITWDQPGQIQRMYRPDRAVSPIACIDLHQICNLDPKAYKCNTPQSGRTVGDREGLAGLNLNPIQYATAMRLAWLTKFQSFYDVTFTRTNGFLRAQDRVNGIAQHRLPDDQWKIEMGALFSDSLSLMQHQVMRYPTGPARPGNITMLKLWIPDDILERSITDPDPSPFDLATNKAFETMCHTQKVKFTNGTLNFSVLGLGLLLGIGLLLIIVSYIVQPIVASRQKKSPTGAVKAGHWDRDDALQVLRRLLEAMGAGDWEGVMAEFPRTRTACKFEYEPVTREQETTPTETTPTQVSGEETSQMAMASPGIRRKPVAVVSEAGV</sequence>
<keyword evidence="2" id="KW-1133">Transmembrane helix</keyword>
<feature type="compositionally biased region" description="Low complexity" evidence="1">
    <location>
        <begin position="648"/>
        <end position="658"/>
    </location>
</feature>
<evidence type="ECO:0000256" key="2">
    <source>
        <dbReference type="SAM" id="Phobius"/>
    </source>
</evidence>
<keyword evidence="2" id="KW-0472">Membrane</keyword>
<reference evidence="3" key="1">
    <citation type="journal article" date="2021" name="Nat. Commun.">
        <title>Genetic determinants of endophytism in the Arabidopsis root mycobiome.</title>
        <authorList>
            <person name="Mesny F."/>
            <person name="Miyauchi S."/>
            <person name="Thiergart T."/>
            <person name="Pickel B."/>
            <person name="Atanasova L."/>
            <person name="Karlsson M."/>
            <person name="Huettel B."/>
            <person name="Barry K.W."/>
            <person name="Haridas S."/>
            <person name="Chen C."/>
            <person name="Bauer D."/>
            <person name="Andreopoulos W."/>
            <person name="Pangilinan J."/>
            <person name="LaButti K."/>
            <person name="Riley R."/>
            <person name="Lipzen A."/>
            <person name="Clum A."/>
            <person name="Drula E."/>
            <person name="Henrissat B."/>
            <person name="Kohler A."/>
            <person name="Grigoriev I.V."/>
            <person name="Martin F.M."/>
            <person name="Hacquard S."/>
        </authorList>
    </citation>
    <scope>NUCLEOTIDE SEQUENCE</scope>
    <source>
        <strain evidence="3">MPI-SDFR-AT-0117</strain>
    </source>
</reference>
<feature type="transmembrane region" description="Helical" evidence="2">
    <location>
        <begin position="31"/>
        <end position="56"/>
    </location>
</feature>
<comment type="caution">
    <text evidence="3">The sequence shown here is derived from an EMBL/GenBank/DDBJ whole genome shotgun (WGS) entry which is preliminary data.</text>
</comment>
<evidence type="ECO:0000313" key="4">
    <source>
        <dbReference type="Proteomes" id="UP000770015"/>
    </source>
</evidence>
<evidence type="ECO:0000313" key="3">
    <source>
        <dbReference type="EMBL" id="KAH6687315.1"/>
    </source>
</evidence>
<evidence type="ECO:0000256" key="1">
    <source>
        <dbReference type="SAM" id="MobiDB-lite"/>
    </source>
</evidence>
<gene>
    <name evidence="3" type="ORF">F5X68DRAFT_268761</name>
</gene>
<feature type="transmembrane region" description="Helical" evidence="2">
    <location>
        <begin position="557"/>
        <end position="579"/>
    </location>
</feature>
<dbReference type="Proteomes" id="UP000770015">
    <property type="component" value="Unassembled WGS sequence"/>
</dbReference>
<dbReference type="EMBL" id="JAGSXJ010000011">
    <property type="protein sequence ID" value="KAH6687315.1"/>
    <property type="molecule type" value="Genomic_DNA"/>
</dbReference>
<dbReference type="AlphaFoldDB" id="A0A9P8VBZ8"/>
<dbReference type="OrthoDB" id="3540210at2759"/>
<feature type="region of interest" description="Disordered" evidence="1">
    <location>
        <begin position="641"/>
        <end position="670"/>
    </location>
</feature>
<feature type="transmembrane region" description="Helical" evidence="2">
    <location>
        <begin position="107"/>
        <end position="131"/>
    </location>
</feature>